<sequence>MSPSRKDCRVAGGSTVVTFSPVMLWELLDPQVLQDAQKPSTGPDFASQAVSVGDASIRITTHFAHPLMEEKNQMDRSSPPDDNLASADPFSPRFQEFEHIPVDDFFPYLTPGELNWFRPS</sequence>
<dbReference type="Proteomes" id="UP000054342">
    <property type="component" value="Unassembled WGS sequence"/>
</dbReference>
<feature type="region of interest" description="Disordered" evidence="1">
    <location>
        <begin position="68"/>
        <end position="90"/>
    </location>
</feature>
<accession>A0A0D2BIC7</accession>
<evidence type="ECO:0000313" key="2">
    <source>
        <dbReference type="EMBL" id="KIW52046.1"/>
    </source>
</evidence>
<proteinExistence type="predicted"/>
<name>A0A0D2BIC7_9EURO</name>
<dbReference type="AlphaFoldDB" id="A0A0D2BIC7"/>
<organism evidence="2 3">
    <name type="scientific">Exophiala xenobiotica</name>
    <dbReference type="NCBI Taxonomy" id="348802"/>
    <lineage>
        <taxon>Eukaryota</taxon>
        <taxon>Fungi</taxon>
        <taxon>Dikarya</taxon>
        <taxon>Ascomycota</taxon>
        <taxon>Pezizomycotina</taxon>
        <taxon>Eurotiomycetes</taxon>
        <taxon>Chaetothyriomycetidae</taxon>
        <taxon>Chaetothyriales</taxon>
        <taxon>Herpotrichiellaceae</taxon>
        <taxon>Exophiala</taxon>
    </lineage>
</organism>
<dbReference type="RefSeq" id="XP_013312630.1">
    <property type="nucleotide sequence ID" value="XM_013457176.1"/>
</dbReference>
<evidence type="ECO:0000313" key="3">
    <source>
        <dbReference type="Proteomes" id="UP000054342"/>
    </source>
</evidence>
<evidence type="ECO:0000256" key="1">
    <source>
        <dbReference type="SAM" id="MobiDB-lite"/>
    </source>
</evidence>
<dbReference type="HOGENOM" id="CLU_2049738_0_0_1"/>
<keyword evidence="3" id="KW-1185">Reference proteome</keyword>
<dbReference type="GeneID" id="25329627"/>
<gene>
    <name evidence="2" type="ORF">PV05_07719</name>
</gene>
<dbReference type="EMBL" id="KN847321">
    <property type="protein sequence ID" value="KIW52046.1"/>
    <property type="molecule type" value="Genomic_DNA"/>
</dbReference>
<protein>
    <submittedName>
        <fullName evidence="2">Uncharacterized protein</fullName>
    </submittedName>
</protein>
<reference evidence="2 3" key="1">
    <citation type="submission" date="2015-01" db="EMBL/GenBank/DDBJ databases">
        <title>The Genome Sequence of Exophiala xenobiotica CBS118157.</title>
        <authorList>
            <consortium name="The Broad Institute Genomics Platform"/>
            <person name="Cuomo C."/>
            <person name="de Hoog S."/>
            <person name="Gorbushina A."/>
            <person name="Stielow B."/>
            <person name="Teixiera M."/>
            <person name="Abouelleil A."/>
            <person name="Chapman S.B."/>
            <person name="Priest M."/>
            <person name="Young S.K."/>
            <person name="Wortman J."/>
            <person name="Nusbaum C."/>
            <person name="Birren B."/>
        </authorList>
    </citation>
    <scope>NUCLEOTIDE SEQUENCE [LARGE SCALE GENOMIC DNA]</scope>
    <source>
        <strain evidence="2 3">CBS 118157</strain>
    </source>
</reference>